<dbReference type="EMBL" id="RCTY01000060">
    <property type="protein sequence ID" value="ROU04486.1"/>
    <property type="molecule type" value="Genomic_DNA"/>
</dbReference>
<proteinExistence type="predicted"/>
<feature type="compositionally biased region" description="Basic and acidic residues" evidence="1">
    <location>
        <begin position="203"/>
        <end position="221"/>
    </location>
</feature>
<protein>
    <submittedName>
        <fullName evidence="2">Uncharacterized protein</fullName>
    </submittedName>
</protein>
<reference evidence="2 3" key="1">
    <citation type="submission" date="2018-10" db="EMBL/GenBank/DDBJ databases">
        <title>The genome of Lysobacter enzymogenes OH11.</title>
        <authorList>
            <person name="Liu F."/>
            <person name="Zhao Y."/>
            <person name="Qian G."/>
            <person name="Chen Y."/>
            <person name="Xu H."/>
        </authorList>
    </citation>
    <scope>NUCLEOTIDE SEQUENCE [LARGE SCALE GENOMIC DNA]</scope>
    <source>
        <strain evidence="2 3">OH11</strain>
    </source>
</reference>
<feature type="compositionally biased region" description="Acidic residues" evidence="1">
    <location>
        <begin position="1"/>
        <end position="16"/>
    </location>
</feature>
<evidence type="ECO:0000313" key="3">
    <source>
        <dbReference type="Proteomes" id="UP000275910"/>
    </source>
</evidence>
<dbReference type="Proteomes" id="UP000275910">
    <property type="component" value="Unassembled WGS sequence"/>
</dbReference>
<dbReference type="RefSeq" id="WP_123649738.1">
    <property type="nucleotide sequence ID" value="NZ_RCTY01000060.1"/>
</dbReference>
<evidence type="ECO:0000256" key="1">
    <source>
        <dbReference type="SAM" id="MobiDB-lite"/>
    </source>
</evidence>
<dbReference type="AlphaFoldDB" id="A0A3N2RAV7"/>
<feature type="region of interest" description="Disordered" evidence="1">
    <location>
        <begin position="172"/>
        <end position="233"/>
    </location>
</feature>
<comment type="caution">
    <text evidence="2">The sequence shown here is derived from an EMBL/GenBank/DDBJ whole genome shotgun (WGS) entry which is preliminary data.</text>
</comment>
<accession>A0A3N2RAV7</accession>
<evidence type="ECO:0000313" key="2">
    <source>
        <dbReference type="EMBL" id="ROU04486.1"/>
    </source>
</evidence>
<gene>
    <name evidence="2" type="ORF">D9T17_23615</name>
</gene>
<name>A0A3N2RAV7_LYSEN</name>
<feature type="region of interest" description="Disordered" evidence="1">
    <location>
        <begin position="1"/>
        <end position="32"/>
    </location>
</feature>
<sequence length="233" mass="24373">MNADKDEADAGDEAGGYEEVQGVLVAPDDGGGWRYRPRAPGLARGADGRAQFALVGAGAITMLALTASWGVPAATLDAVRAELAARAQVPAAQLGLAPAPVEVGTVRLLLGDGAGGFEELAKAQSSGVPPYHAAFNVMLDAERAAKVRKALGGERGWLQLRYEVRDGFEPRRSSEARSEESLALDASVRDAQGEAGVSARIGYSERIEADSGRGEPRERSYSADAVDWGLPKQ</sequence>
<organism evidence="2 3">
    <name type="scientific">Lysobacter enzymogenes</name>
    <dbReference type="NCBI Taxonomy" id="69"/>
    <lineage>
        <taxon>Bacteria</taxon>
        <taxon>Pseudomonadati</taxon>
        <taxon>Pseudomonadota</taxon>
        <taxon>Gammaproteobacteria</taxon>
        <taxon>Lysobacterales</taxon>
        <taxon>Lysobacteraceae</taxon>
        <taxon>Lysobacter</taxon>
    </lineage>
</organism>